<keyword evidence="9" id="KW-1185">Reference proteome</keyword>
<proteinExistence type="predicted"/>
<dbReference type="Proteomes" id="UP000253083">
    <property type="component" value="Unassembled WGS sequence"/>
</dbReference>
<keyword evidence="2" id="KW-0479">Metal-binding</keyword>
<dbReference type="AlphaFoldDB" id="A0A395JG27"/>
<gene>
    <name evidence="8" type="ORF">DFR28_10570</name>
</gene>
<dbReference type="SMART" id="SM00702">
    <property type="entry name" value="P4Hc"/>
    <property type="match status" value="1"/>
</dbReference>
<dbReference type="RefSeq" id="WP_113955333.1">
    <property type="nucleotide sequence ID" value="NZ_QNRT01000005.1"/>
</dbReference>
<comment type="cofactor">
    <cofactor evidence="1">
        <name>L-ascorbate</name>
        <dbReference type="ChEBI" id="CHEBI:38290"/>
    </cofactor>
</comment>
<reference evidence="8 9" key="1">
    <citation type="submission" date="2018-06" db="EMBL/GenBank/DDBJ databases">
        <title>Genomic Encyclopedia of Type Strains, Phase IV (KMG-IV): sequencing the most valuable type-strain genomes for metagenomic binning, comparative biology and taxonomic classification.</title>
        <authorList>
            <person name="Goeker M."/>
        </authorList>
    </citation>
    <scope>NUCLEOTIDE SEQUENCE [LARGE SCALE GENOMIC DNA]</scope>
    <source>
        <strain evidence="8 9">DSM 24032</strain>
    </source>
</reference>
<organism evidence="8 9">
    <name type="scientific">Arenicella xantha</name>
    <dbReference type="NCBI Taxonomy" id="644221"/>
    <lineage>
        <taxon>Bacteria</taxon>
        <taxon>Pseudomonadati</taxon>
        <taxon>Pseudomonadota</taxon>
        <taxon>Gammaproteobacteria</taxon>
        <taxon>Arenicellales</taxon>
        <taxon>Arenicellaceae</taxon>
        <taxon>Arenicella</taxon>
    </lineage>
</organism>
<dbReference type="GO" id="GO:0031543">
    <property type="term" value="F:peptidyl-proline dioxygenase activity"/>
    <property type="evidence" value="ECO:0007669"/>
    <property type="project" value="TreeGrafter"/>
</dbReference>
<dbReference type="InterPro" id="IPR044862">
    <property type="entry name" value="Pro_4_hyd_alph_FE2OG_OXY"/>
</dbReference>
<keyword evidence="5" id="KW-0560">Oxidoreductase</keyword>
<dbReference type="PANTHER" id="PTHR12907:SF26">
    <property type="entry name" value="HIF PROLYL HYDROXYLASE, ISOFORM C"/>
    <property type="match status" value="1"/>
</dbReference>
<evidence type="ECO:0000313" key="9">
    <source>
        <dbReference type="Proteomes" id="UP000253083"/>
    </source>
</evidence>
<dbReference type="Gene3D" id="2.60.120.620">
    <property type="entry name" value="q2cbj1_9rhob like domain"/>
    <property type="match status" value="1"/>
</dbReference>
<dbReference type="InterPro" id="IPR051559">
    <property type="entry name" value="HIF_prolyl_hydroxylases"/>
</dbReference>
<evidence type="ECO:0000256" key="2">
    <source>
        <dbReference type="ARBA" id="ARBA00022723"/>
    </source>
</evidence>
<dbReference type="GO" id="GO:0008198">
    <property type="term" value="F:ferrous iron binding"/>
    <property type="evidence" value="ECO:0007669"/>
    <property type="project" value="TreeGrafter"/>
</dbReference>
<dbReference type="PANTHER" id="PTHR12907">
    <property type="entry name" value="EGL NINE HOMOLOG-RELATED"/>
    <property type="match status" value="1"/>
</dbReference>
<protein>
    <submittedName>
        <fullName evidence="8">SM-20-related protein</fullName>
    </submittedName>
</protein>
<name>A0A395JG27_9GAMM</name>
<sequence length="222" mass="25141">MFDVLSNTSQSAANDEALFAQIATDLQINGYSINYGALPNDLTASLLLHLKHMDSAKFEQAGIGRDQAFTRDDSVRRDEICWITGESDAGRNWLDWMQAMRIFLNRRLFLGLFSFESHFAHYAKGDFYKRHVDAFKGDDNRVLSVAVYLNQDWLPDAGGELVIYNDDNDQQGIKVAPTYGTIALFLSEEFPHEVTVTQTDRYSIAGWFRVNTSTAARVDPPR</sequence>
<keyword evidence="4" id="KW-0223">Dioxygenase</keyword>
<keyword evidence="6" id="KW-0408">Iron</keyword>
<comment type="caution">
    <text evidence="8">The sequence shown here is derived from an EMBL/GenBank/DDBJ whole genome shotgun (WGS) entry which is preliminary data.</text>
</comment>
<dbReference type="EMBL" id="QNRT01000005">
    <property type="protein sequence ID" value="RBP48732.1"/>
    <property type="molecule type" value="Genomic_DNA"/>
</dbReference>
<evidence type="ECO:0000256" key="4">
    <source>
        <dbReference type="ARBA" id="ARBA00022964"/>
    </source>
</evidence>
<evidence type="ECO:0000256" key="1">
    <source>
        <dbReference type="ARBA" id="ARBA00001961"/>
    </source>
</evidence>
<evidence type="ECO:0000256" key="5">
    <source>
        <dbReference type="ARBA" id="ARBA00023002"/>
    </source>
</evidence>
<dbReference type="Pfam" id="PF13640">
    <property type="entry name" value="2OG-FeII_Oxy_3"/>
    <property type="match status" value="1"/>
</dbReference>
<dbReference type="InterPro" id="IPR005123">
    <property type="entry name" value="Oxoglu/Fe-dep_dioxygenase_dom"/>
</dbReference>
<dbReference type="PROSITE" id="PS51471">
    <property type="entry name" value="FE2OG_OXY"/>
    <property type="match status" value="1"/>
</dbReference>
<dbReference type="InParanoid" id="A0A395JG27"/>
<dbReference type="InterPro" id="IPR006620">
    <property type="entry name" value="Pro_4_hyd_alph"/>
</dbReference>
<dbReference type="GO" id="GO:0031418">
    <property type="term" value="F:L-ascorbic acid binding"/>
    <property type="evidence" value="ECO:0007669"/>
    <property type="project" value="UniProtKB-KW"/>
</dbReference>
<evidence type="ECO:0000313" key="8">
    <source>
        <dbReference type="EMBL" id="RBP48732.1"/>
    </source>
</evidence>
<evidence type="ECO:0000256" key="3">
    <source>
        <dbReference type="ARBA" id="ARBA00022896"/>
    </source>
</evidence>
<dbReference type="GO" id="GO:0071456">
    <property type="term" value="P:cellular response to hypoxia"/>
    <property type="evidence" value="ECO:0007669"/>
    <property type="project" value="TreeGrafter"/>
</dbReference>
<feature type="domain" description="Fe2OG dioxygenase" evidence="7">
    <location>
        <begin position="108"/>
        <end position="210"/>
    </location>
</feature>
<evidence type="ECO:0000256" key="6">
    <source>
        <dbReference type="ARBA" id="ARBA00023004"/>
    </source>
</evidence>
<accession>A0A395JG27</accession>
<evidence type="ECO:0000259" key="7">
    <source>
        <dbReference type="PROSITE" id="PS51471"/>
    </source>
</evidence>
<dbReference type="OrthoDB" id="9783171at2"/>
<keyword evidence="3" id="KW-0847">Vitamin C</keyword>